<gene>
    <name evidence="9" type="ORF">OCV65_12145</name>
</gene>
<keyword evidence="10" id="KW-1185">Reference proteome</keyword>
<proteinExistence type="inferred from homology"/>
<evidence type="ECO:0000256" key="6">
    <source>
        <dbReference type="ARBA" id="ARBA00023065"/>
    </source>
</evidence>
<evidence type="ECO:0000256" key="7">
    <source>
        <dbReference type="ARBA" id="ARBA00023136"/>
    </source>
</evidence>
<comment type="caution">
    <text evidence="9">The sequence shown here is derived from an EMBL/GenBank/DDBJ whole genome shotgun (WGS) entry which is preliminary data.</text>
</comment>
<evidence type="ECO:0000256" key="4">
    <source>
        <dbReference type="ARBA" id="ARBA00022692"/>
    </source>
</evidence>
<reference evidence="9 10" key="1">
    <citation type="journal article" date="2021" name="ISME Commun">
        <title>Automated analysis of genomic sequences facilitates high-throughput and comprehensive description of bacteria.</title>
        <authorList>
            <person name="Hitch T.C.A."/>
        </authorList>
    </citation>
    <scope>NUCLEOTIDE SEQUENCE [LARGE SCALE GENOMIC DNA]</scope>
    <source>
        <strain evidence="9 10">Sanger_02</strain>
    </source>
</reference>
<evidence type="ECO:0000256" key="5">
    <source>
        <dbReference type="ARBA" id="ARBA00022989"/>
    </source>
</evidence>
<dbReference type="PANTHER" id="PTHR11629">
    <property type="entry name" value="VACUOLAR PROTON ATPASES"/>
    <property type="match status" value="1"/>
</dbReference>
<keyword evidence="6" id="KW-0406">Ion transport</keyword>
<evidence type="ECO:0000256" key="8">
    <source>
        <dbReference type="SAM" id="Phobius"/>
    </source>
</evidence>
<dbReference type="InterPro" id="IPR002490">
    <property type="entry name" value="V-ATPase_116kDa_su"/>
</dbReference>
<evidence type="ECO:0000313" key="10">
    <source>
        <dbReference type="Proteomes" id="UP001207605"/>
    </source>
</evidence>
<evidence type="ECO:0000256" key="1">
    <source>
        <dbReference type="ARBA" id="ARBA00004141"/>
    </source>
</evidence>
<evidence type="ECO:0000313" key="9">
    <source>
        <dbReference type="EMBL" id="MCU6700978.1"/>
    </source>
</evidence>
<comment type="similarity">
    <text evidence="2">Belongs to the V-ATPase 116 kDa subunit family.</text>
</comment>
<accession>A0ABT2S915</accession>
<organism evidence="9 10">
    <name type="scientific">Dorea ammoniilytica</name>
    <dbReference type="NCBI Taxonomy" id="2981788"/>
    <lineage>
        <taxon>Bacteria</taxon>
        <taxon>Bacillati</taxon>
        <taxon>Bacillota</taxon>
        <taxon>Clostridia</taxon>
        <taxon>Lachnospirales</taxon>
        <taxon>Lachnospiraceae</taxon>
        <taxon>Dorea</taxon>
    </lineage>
</organism>
<evidence type="ECO:0008006" key="11">
    <source>
        <dbReference type="Google" id="ProtNLM"/>
    </source>
</evidence>
<name>A0ABT2S915_9FIRM</name>
<dbReference type="Proteomes" id="UP001207605">
    <property type="component" value="Unassembled WGS sequence"/>
</dbReference>
<feature type="transmembrane region" description="Helical" evidence="8">
    <location>
        <begin position="472"/>
        <end position="493"/>
    </location>
</feature>
<keyword evidence="5 8" id="KW-1133">Transmembrane helix</keyword>
<dbReference type="RefSeq" id="WP_262582263.1">
    <property type="nucleotide sequence ID" value="NZ_JAOQJV010000022.1"/>
</dbReference>
<feature type="transmembrane region" description="Helical" evidence="8">
    <location>
        <begin position="445"/>
        <end position="466"/>
    </location>
</feature>
<feature type="transmembrane region" description="Helical" evidence="8">
    <location>
        <begin position="314"/>
        <end position="343"/>
    </location>
</feature>
<feature type="transmembrane region" description="Helical" evidence="8">
    <location>
        <begin position="505"/>
        <end position="523"/>
    </location>
</feature>
<sequence>MIEKMQMVYVVSSVSRKDEMLEGLRNLGLLHLAEKKSPARAATERFTTLSKTATELLDYAPDKKSKNKNSAPVLSDKEFEEMYQGVLNALDKKSTLVQDISAANAEIERIKAWGEFSPAELKQLKEAGYDLHFYRLGKREYEMAVQDENVQMVRLASIDKMDTVAVIGSLPATIPAAEFAIPEKGIDELTKEIEDSQKQIAECDEVFKKAAVYESSFQVQMLKAQNAENYSSASETAESDEDFVWISGYLPEEDLSRFKAAAKENGWAWAQEDVAEDDMQIPTKVKYGKVSRLIKPVFDILGILPGYREPDISLWFFLFFTLFFAMIIGDAGYGCLILIGIIAYAAKSKKFNNAVYLLFVLSIVTIIWGAITGTWFGLESAMNVPFLRALVIPDFANYPGYFGVTALTQQNTIMKFSFSIGAIQMALGSLISIKKKLSNKDLSWVADLGWLVAIVAMYLLALYLVIGEKLAIKPIFVLIGVAFALVVLFGGMAPDRTFAQGLKAGLADAFTVFLNTISCFGNVMSYIRLFAVGMAGLAISQSFNGIAAGFHGPLIIIGIVVVLIGHALNIVMCFLSVVVHGVRLNVLEFSGQAGLEWTGIAYEPFKVNDKIEK</sequence>
<feature type="transmembrane region" description="Helical" evidence="8">
    <location>
        <begin position="413"/>
        <end position="433"/>
    </location>
</feature>
<comment type="subcellular location">
    <subcellularLocation>
        <location evidence="1">Membrane</location>
        <topology evidence="1">Multi-pass membrane protein</topology>
    </subcellularLocation>
</comment>
<protein>
    <recommendedName>
        <fullName evidence="11">V-type ATP synthase subunit I</fullName>
    </recommendedName>
</protein>
<feature type="transmembrane region" description="Helical" evidence="8">
    <location>
        <begin position="355"/>
        <end position="378"/>
    </location>
</feature>
<keyword evidence="7 8" id="KW-0472">Membrane</keyword>
<dbReference type="PANTHER" id="PTHR11629:SF63">
    <property type="entry name" value="V-TYPE PROTON ATPASE SUBUNIT A"/>
    <property type="match status" value="1"/>
</dbReference>
<evidence type="ECO:0000256" key="3">
    <source>
        <dbReference type="ARBA" id="ARBA00022448"/>
    </source>
</evidence>
<dbReference type="EMBL" id="JAOQJV010000022">
    <property type="protein sequence ID" value="MCU6700978.1"/>
    <property type="molecule type" value="Genomic_DNA"/>
</dbReference>
<feature type="transmembrane region" description="Helical" evidence="8">
    <location>
        <begin position="554"/>
        <end position="579"/>
    </location>
</feature>
<keyword evidence="4 8" id="KW-0812">Transmembrane</keyword>
<evidence type="ECO:0000256" key="2">
    <source>
        <dbReference type="ARBA" id="ARBA00009904"/>
    </source>
</evidence>
<keyword evidence="3" id="KW-0813">Transport</keyword>